<dbReference type="EMBL" id="VTPC01090629">
    <property type="protein sequence ID" value="KAF2882329.1"/>
    <property type="molecule type" value="Genomic_DNA"/>
</dbReference>
<comment type="caution">
    <text evidence="4">The sequence shown here is derived from an EMBL/GenBank/DDBJ whole genome shotgun (WGS) entry which is preliminary data.</text>
</comment>
<evidence type="ECO:0000313" key="5">
    <source>
        <dbReference type="Proteomes" id="UP000801492"/>
    </source>
</evidence>
<protein>
    <submittedName>
        <fullName evidence="4">Uncharacterized protein</fullName>
    </submittedName>
</protein>
<evidence type="ECO:0000256" key="3">
    <source>
        <dbReference type="PROSITE-ProRule" id="PRU00221"/>
    </source>
</evidence>
<feature type="repeat" description="WD" evidence="3">
    <location>
        <begin position="10"/>
        <end position="51"/>
    </location>
</feature>
<dbReference type="PROSITE" id="PS00678">
    <property type="entry name" value="WD_REPEATS_1"/>
    <property type="match status" value="2"/>
</dbReference>
<organism evidence="4 5">
    <name type="scientific">Ignelater luminosus</name>
    <name type="common">Cucubano</name>
    <name type="synonym">Pyrophorus luminosus</name>
    <dbReference type="NCBI Taxonomy" id="2038154"/>
    <lineage>
        <taxon>Eukaryota</taxon>
        <taxon>Metazoa</taxon>
        <taxon>Ecdysozoa</taxon>
        <taxon>Arthropoda</taxon>
        <taxon>Hexapoda</taxon>
        <taxon>Insecta</taxon>
        <taxon>Pterygota</taxon>
        <taxon>Neoptera</taxon>
        <taxon>Endopterygota</taxon>
        <taxon>Coleoptera</taxon>
        <taxon>Polyphaga</taxon>
        <taxon>Elateriformia</taxon>
        <taxon>Elateroidea</taxon>
        <taxon>Elateridae</taxon>
        <taxon>Agrypninae</taxon>
        <taxon>Pyrophorini</taxon>
        <taxon>Ignelater</taxon>
    </lineage>
</organism>
<feature type="repeat" description="WD" evidence="3">
    <location>
        <begin position="94"/>
        <end position="135"/>
    </location>
</feature>
<evidence type="ECO:0000256" key="1">
    <source>
        <dbReference type="ARBA" id="ARBA00022574"/>
    </source>
</evidence>
<dbReference type="PRINTS" id="PR00320">
    <property type="entry name" value="GPROTEINBRPT"/>
</dbReference>
<dbReference type="PROSITE" id="PS50294">
    <property type="entry name" value="WD_REPEATS_REGION"/>
    <property type="match status" value="3"/>
</dbReference>
<keyword evidence="1 3" id="KW-0853">WD repeat</keyword>
<dbReference type="PROSITE" id="PS50082">
    <property type="entry name" value="WD_REPEATS_2"/>
    <property type="match status" value="3"/>
</dbReference>
<dbReference type="Gene3D" id="2.130.10.10">
    <property type="entry name" value="YVTN repeat-like/Quinoprotein amine dehydrogenase"/>
    <property type="match status" value="1"/>
</dbReference>
<sequence>GPNFVEISAVYGHTEKVTALKFSGDGKLLASGAADGSIKVWDVATSTVHKHLIGHKKKVMDFSWSKDNTLLVSASLDKKLRIWDVVSGKCFKILSGHTGGVVRCSFNPNSSLIVSGSTFGEIYVWDVKTATQIKDLKRFINSISSLCFNTDGTSIISGSITGLWCIWCMGTETCTQTIVTDQKSIDLLPTGDCIVVATYTGRLEFWNVQQPTVNVSRIISYSGVKNYVATLISPDSDDLWVINKAQNEYGLNIWSLNEQRLEQKLECHIDRITCVTCHPTAKLIATAAFGNDNMIKIWKHEVLGHSRT</sequence>
<evidence type="ECO:0000313" key="4">
    <source>
        <dbReference type="EMBL" id="KAF2882329.1"/>
    </source>
</evidence>
<feature type="non-terminal residue" evidence="4">
    <location>
        <position position="1"/>
    </location>
</feature>
<dbReference type="SMART" id="SM00320">
    <property type="entry name" value="WD40"/>
    <property type="match status" value="6"/>
</dbReference>
<dbReference type="OrthoDB" id="674604at2759"/>
<keyword evidence="5" id="KW-1185">Reference proteome</keyword>
<dbReference type="SUPFAM" id="SSF50978">
    <property type="entry name" value="WD40 repeat-like"/>
    <property type="match status" value="1"/>
</dbReference>
<keyword evidence="2" id="KW-0677">Repeat</keyword>
<dbReference type="InterPro" id="IPR001680">
    <property type="entry name" value="WD40_rpt"/>
</dbReference>
<proteinExistence type="predicted"/>
<dbReference type="PANTHER" id="PTHR19848:SF8">
    <property type="entry name" value="F-BOX AND WD REPEAT DOMAIN CONTAINING 7"/>
    <property type="match status" value="1"/>
</dbReference>
<dbReference type="Proteomes" id="UP000801492">
    <property type="component" value="Unassembled WGS sequence"/>
</dbReference>
<name>A0A8K0G1I8_IGNLU</name>
<gene>
    <name evidence="4" type="ORF">ILUMI_23853</name>
</gene>
<accession>A0A8K0G1I8</accession>
<reference evidence="4" key="1">
    <citation type="submission" date="2019-08" db="EMBL/GenBank/DDBJ databases">
        <title>The genome of the North American firefly Photinus pyralis.</title>
        <authorList>
            <consortium name="Photinus pyralis genome working group"/>
            <person name="Fallon T.R."/>
            <person name="Sander Lower S.E."/>
            <person name="Weng J.-K."/>
        </authorList>
    </citation>
    <scope>NUCLEOTIDE SEQUENCE</scope>
    <source>
        <strain evidence="4">TRF0915ILg1</strain>
        <tissue evidence="4">Whole body</tissue>
    </source>
</reference>
<dbReference type="Pfam" id="PF00400">
    <property type="entry name" value="WD40"/>
    <property type="match status" value="5"/>
</dbReference>
<dbReference type="CDD" id="cd00200">
    <property type="entry name" value="WD40"/>
    <property type="match status" value="1"/>
</dbReference>
<dbReference type="InterPro" id="IPR036322">
    <property type="entry name" value="WD40_repeat_dom_sf"/>
</dbReference>
<dbReference type="InterPro" id="IPR015943">
    <property type="entry name" value="WD40/YVTN_repeat-like_dom_sf"/>
</dbReference>
<dbReference type="InterPro" id="IPR020472">
    <property type="entry name" value="WD40_PAC1"/>
</dbReference>
<feature type="repeat" description="WD" evidence="3">
    <location>
        <begin position="52"/>
        <end position="93"/>
    </location>
</feature>
<dbReference type="AlphaFoldDB" id="A0A8K0G1I8"/>
<dbReference type="InterPro" id="IPR019775">
    <property type="entry name" value="WD40_repeat_CS"/>
</dbReference>
<dbReference type="PANTHER" id="PTHR19848">
    <property type="entry name" value="WD40 REPEAT PROTEIN"/>
    <property type="match status" value="1"/>
</dbReference>
<evidence type="ECO:0000256" key="2">
    <source>
        <dbReference type="ARBA" id="ARBA00022737"/>
    </source>
</evidence>